<comment type="caution">
    <text evidence="1">The sequence shown here is derived from an EMBL/GenBank/DDBJ whole genome shotgun (WGS) entry which is preliminary data.</text>
</comment>
<organism evidence="1 2">
    <name type="scientific">Sulfitobacter indolifex HEL-45</name>
    <dbReference type="NCBI Taxonomy" id="391624"/>
    <lineage>
        <taxon>Bacteria</taxon>
        <taxon>Pseudomonadati</taxon>
        <taxon>Pseudomonadota</taxon>
        <taxon>Alphaproteobacteria</taxon>
        <taxon>Rhodobacterales</taxon>
        <taxon>Roseobacteraceae</taxon>
        <taxon>Sulfitobacter</taxon>
    </lineage>
</organism>
<sequence length="30" mass="3683">MPRRLAVSMPLIAKRDNTRSRLYWMWLAHL</sequence>
<proteinExistence type="predicted"/>
<reference evidence="1 2" key="1">
    <citation type="submission" date="2007-11" db="EMBL/GenBank/DDBJ databases">
        <authorList>
            <person name="Wagner-Dobler I."/>
            <person name="Ferriera S."/>
            <person name="Johnson J."/>
            <person name="Kravitz S."/>
            <person name="Beeson K."/>
            <person name="Sutton G."/>
            <person name="Rogers Y.-H."/>
            <person name="Friedman R."/>
            <person name="Frazier M."/>
            <person name="Venter J.C."/>
        </authorList>
    </citation>
    <scope>NUCLEOTIDE SEQUENCE [LARGE SCALE GENOMIC DNA]</scope>
    <source>
        <strain evidence="1 2">HEL-45</strain>
    </source>
</reference>
<dbReference type="Proteomes" id="UP000003257">
    <property type="component" value="Unassembled WGS sequence"/>
</dbReference>
<evidence type="ECO:0000313" key="1">
    <source>
        <dbReference type="EMBL" id="EDQ02987.1"/>
    </source>
</evidence>
<evidence type="ECO:0000313" key="2">
    <source>
        <dbReference type="Proteomes" id="UP000003257"/>
    </source>
</evidence>
<accession>A0ABP2D3Z6</accession>
<name>A0ABP2D3Z6_9RHOB</name>
<protein>
    <submittedName>
        <fullName evidence="1">Uncharacterized protein</fullName>
    </submittedName>
</protein>
<keyword evidence="2" id="KW-1185">Reference proteome</keyword>
<gene>
    <name evidence="1" type="ORF">OIHEL45_16991</name>
</gene>
<dbReference type="EMBL" id="ABID01000061">
    <property type="protein sequence ID" value="EDQ02987.1"/>
    <property type="molecule type" value="Genomic_DNA"/>
</dbReference>